<organism evidence="3 4">
    <name type="scientific">Yinghuangia soli</name>
    <dbReference type="NCBI Taxonomy" id="2908204"/>
    <lineage>
        <taxon>Bacteria</taxon>
        <taxon>Bacillati</taxon>
        <taxon>Actinomycetota</taxon>
        <taxon>Actinomycetes</taxon>
        <taxon>Kitasatosporales</taxon>
        <taxon>Streptomycetaceae</taxon>
        <taxon>Yinghuangia</taxon>
    </lineage>
</organism>
<reference evidence="3" key="1">
    <citation type="submission" date="2022-01" db="EMBL/GenBank/DDBJ databases">
        <title>Genome-Based Taxonomic Classification of the Phylum Actinobacteria.</title>
        <authorList>
            <person name="Gao Y."/>
        </authorList>
    </citation>
    <scope>NUCLEOTIDE SEQUENCE</scope>
    <source>
        <strain evidence="3">KLBMP 8922</strain>
    </source>
</reference>
<feature type="domain" description="Isochorismatase-like" evidence="2">
    <location>
        <begin position="14"/>
        <end position="198"/>
    </location>
</feature>
<evidence type="ECO:0000313" key="3">
    <source>
        <dbReference type="EMBL" id="MCF2528405.1"/>
    </source>
</evidence>
<dbReference type="InterPro" id="IPR000868">
    <property type="entry name" value="Isochorismatase-like_dom"/>
</dbReference>
<dbReference type="InterPro" id="IPR036380">
    <property type="entry name" value="Isochorismatase-like_sf"/>
</dbReference>
<dbReference type="InterPro" id="IPR050272">
    <property type="entry name" value="Isochorismatase-like_hydrls"/>
</dbReference>
<sequence>MALDLGTLLAPGTTALVTQECQNGVIGKDSVFPALAEQTQGLIPAIDQLCKTARAAGVPVLHALALRRPDGAGANRNARMFGAAAKASVQLTPGSVAAEVAEGIEVADSDLVLTRYHGLGPMADTGLAAVLRNLGATTIVGVGVSLNVGMINFAMDAVNAGFQFVIPREAVAGFPAEYAEAVLANTLGAVATITTTDDVIAAWSR</sequence>
<accession>A0AA41U0G4</accession>
<dbReference type="Proteomes" id="UP001165378">
    <property type="component" value="Unassembled WGS sequence"/>
</dbReference>
<dbReference type="GO" id="GO:0016787">
    <property type="term" value="F:hydrolase activity"/>
    <property type="evidence" value="ECO:0007669"/>
    <property type="project" value="UniProtKB-KW"/>
</dbReference>
<protein>
    <submittedName>
        <fullName evidence="3">Cysteine hydrolase</fullName>
    </submittedName>
</protein>
<keyword evidence="4" id="KW-1185">Reference proteome</keyword>
<dbReference type="AlphaFoldDB" id="A0AA41U0G4"/>
<dbReference type="EMBL" id="JAKFHA010000006">
    <property type="protein sequence ID" value="MCF2528405.1"/>
    <property type="molecule type" value="Genomic_DNA"/>
</dbReference>
<proteinExistence type="predicted"/>
<gene>
    <name evidence="3" type="ORF">LZ495_14410</name>
</gene>
<name>A0AA41U0G4_9ACTN</name>
<dbReference type="SUPFAM" id="SSF52499">
    <property type="entry name" value="Isochorismatase-like hydrolases"/>
    <property type="match status" value="1"/>
</dbReference>
<dbReference type="Gene3D" id="3.40.50.850">
    <property type="entry name" value="Isochorismatase-like"/>
    <property type="match status" value="1"/>
</dbReference>
<dbReference type="RefSeq" id="WP_235052564.1">
    <property type="nucleotide sequence ID" value="NZ_JAKFHA010000006.1"/>
</dbReference>
<evidence type="ECO:0000313" key="4">
    <source>
        <dbReference type="Proteomes" id="UP001165378"/>
    </source>
</evidence>
<keyword evidence="1 3" id="KW-0378">Hydrolase</keyword>
<dbReference type="PANTHER" id="PTHR43540:SF1">
    <property type="entry name" value="ISOCHORISMATASE HYDROLASE"/>
    <property type="match status" value="1"/>
</dbReference>
<evidence type="ECO:0000256" key="1">
    <source>
        <dbReference type="ARBA" id="ARBA00022801"/>
    </source>
</evidence>
<dbReference type="Pfam" id="PF00857">
    <property type="entry name" value="Isochorismatase"/>
    <property type="match status" value="1"/>
</dbReference>
<evidence type="ECO:0000259" key="2">
    <source>
        <dbReference type="Pfam" id="PF00857"/>
    </source>
</evidence>
<dbReference type="PANTHER" id="PTHR43540">
    <property type="entry name" value="PEROXYUREIDOACRYLATE/UREIDOACRYLATE AMIDOHYDROLASE-RELATED"/>
    <property type="match status" value="1"/>
</dbReference>
<comment type="caution">
    <text evidence="3">The sequence shown here is derived from an EMBL/GenBank/DDBJ whole genome shotgun (WGS) entry which is preliminary data.</text>
</comment>